<dbReference type="GO" id="GO:0031071">
    <property type="term" value="F:cysteine desulfurase activity"/>
    <property type="evidence" value="ECO:0007669"/>
    <property type="project" value="UniProtKB-EC"/>
</dbReference>
<sequence length="398" mass="41604">MRYLTRSLSIVARHYLDYASTAPLRATAQVALAEALAVQTGGSLGDPGRIHHEGMTARVLLENAREQVAALLHAKQREIIFTSGATESIAAATWGAVHRAVENGAIPNIVYAAVEHSAVRRSSDLFAKAFGGSVSVVGVDSVGRVDVDAFVDALTPTTALAHIQWGNHEVGTLQPIAEIAAACKERGILVHVDAAQAVGHVPVHPKELGIDLLSFSGHKFGGPTGIGGLWIRQGLRIEPLLTGAEQERSRRAGLENIPAAIALGTVAADLDESALNAEASNTRNLLATALQRLTTTPGISLLGPPDADARLPHLMCLAVDGVEPQGVVLGLDRRGIALHSGSSCASEGLEPSPVLEAMGVDAQRSLRISVGHNSTIDDINALCNELPHVVSELRSLSA</sequence>
<comment type="cofactor">
    <cofactor evidence="1">
        <name>pyridoxal 5'-phosphate</name>
        <dbReference type="ChEBI" id="CHEBI:597326"/>
    </cofactor>
</comment>
<organism evidence="10">
    <name type="scientific">freshwater metagenome</name>
    <dbReference type="NCBI Taxonomy" id="449393"/>
    <lineage>
        <taxon>unclassified sequences</taxon>
        <taxon>metagenomes</taxon>
        <taxon>ecological metagenomes</taxon>
    </lineage>
</organism>
<evidence type="ECO:0000256" key="4">
    <source>
        <dbReference type="ARBA" id="ARBA00022679"/>
    </source>
</evidence>
<dbReference type="PANTHER" id="PTHR11601:SF34">
    <property type="entry name" value="CYSTEINE DESULFURASE"/>
    <property type="match status" value="1"/>
</dbReference>
<name>A0A6J6IDW5_9ZZZZ</name>
<dbReference type="EMBL" id="CAEZVK010000004">
    <property type="protein sequence ID" value="CAB4622004.1"/>
    <property type="molecule type" value="Genomic_DNA"/>
</dbReference>
<proteinExistence type="inferred from homology"/>
<reference evidence="10" key="1">
    <citation type="submission" date="2020-05" db="EMBL/GenBank/DDBJ databases">
        <authorList>
            <person name="Chiriac C."/>
            <person name="Salcher M."/>
            <person name="Ghai R."/>
            <person name="Kavagutti S V."/>
        </authorList>
    </citation>
    <scope>NUCLEOTIDE SEQUENCE</scope>
</reference>
<dbReference type="InterPro" id="IPR015422">
    <property type="entry name" value="PyrdxlP-dep_Trfase_small"/>
</dbReference>
<gene>
    <name evidence="10" type="ORF">UFOPK2000_00106</name>
</gene>
<dbReference type="InterPro" id="IPR015421">
    <property type="entry name" value="PyrdxlP-dep_Trfase_major"/>
</dbReference>
<dbReference type="InterPro" id="IPR016454">
    <property type="entry name" value="Cysteine_dSase"/>
</dbReference>
<dbReference type="PROSITE" id="PS00595">
    <property type="entry name" value="AA_TRANSFER_CLASS_5"/>
    <property type="match status" value="1"/>
</dbReference>
<protein>
    <recommendedName>
        <fullName evidence="3">cysteine desulfurase</fullName>
        <ecNumber evidence="3">2.8.1.7</ecNumber>
    </recommendedName>
</protein>
<dbReference type="GO" id="GO:0051536">
    <property type="term" value="F:iron-sulfur cluster binding"/>
    <property type="evidence" value="ECO:0007669"/>
    <property type="project" value="UniProtKB-KW"/>
</dbReference>
<keyword evidence="7" id="KW-0408">Iron</keyword>
<dbReference type="Pfam" id="PF00266">
    <property type="entry name" value="Aminotran_5"/>
    <property type="match status" value="1"/>
</dbReference>
<dbReference type="InterPro" id="IPR020578">
    <property type="entry name" value="Aminotrans_V_PyrdxlP_BS"/>
</dbReference>
<keyword evidence="4" id="KW-0808">Transferase</keyword>
<dbReference type="PANTHER" id="PTHR11601">
    <property type="entry name" value="CYSTEINE DESULFURYLASE FAMILY MEMBER"/>
    <property type="match status" value="1"/>
</dbReference>
<evidence type="ECO:0000256" key="6">
    <source>
        <dbReference type="ARBA" id="ARBA00022898"/>
    </source>
</evidence>
<evidence type="ECO:0000256" key="1">
    <source>
        <dbReference type="ARBA" id="ARBA00001933"/>
    </source>
</evidence>
<dbReference type="Gene3D" id="3.90.1150.10">
    <property type="entry name" value="Aspartate Aminotransferase, domain 1"/>
    <property type="match status" value="1"/>
</dbReference>
<dbReference type="InterPro" id="IPR000192">
    <property type="entry name" value="Aminotrans_V_dom"/>
</dbReference>
<evidence type="ECO:0000256" key="8">
    <source>
        <dbReference type="ARBA" id="ARBA00023014"/>
    </source>
</evidence>
<dbReference type="GO" id="GO:0046872">
    <property type="term" value="F:metal ion binding"/>
    <property type="evidence" value="ECO:0007669"/>
    <property type="project" value="UniProtKB-KW"/>
</dbReference>
<evidence type="ECO:0000256" key="5">
    <source>
        <dbReference type="ARBA" id="ARBA00022723"/>
    </source>
</evidence>
<comment type="similarity">
    <text evidence="2">Belongs to the class-V pyridoxal-phosphate-dependent aminotransferase family. NifS/IscS subfamily.</text>
</comment>
<feature type="domain" description="Aminotransferase class V" evidence="9">
    <location>
        <begin position="15"/>
        <end position="382"/>
    </location>
</feature>
<evidence type="ECO:0000256" key="2">
    <source>
        <dbReference type="ARBA" id="ARBA00006490"/>
    </source>
</evidence>
<evidence type="ECO:0000256" key="7">
    <source>
        <dbReference type="ARBA" id="ARBA00023004"/>
    </source>
</evidence>
<dbReference type="PIRSF" id="PIRSF005572">
    <property type="entry name" value="NifS"/>
    <property type="match status" value="1"/>
</dbReference>
<keyword evidence="5" id="KW-0479">Metal-binding</keyword>
<keyword evidence="6" id="KW-0663">Pyridoxal phosphate</keyword>
<evidence type="ECO:0000256" key="3">
    <source>
        <dbReference type="ARBA" id="ARBA00012239"/>
    </source>
</evidence>
<keyword evidence="8" id="KW-0411">Iron-sulfur</keyword>
<accession>A0A6J6IDW5</accession>
<evidence type="ECO:0000259" key="9">
    <source>
        <dbReference type="Pfam" id="PF00266"/>
    </source>
</evidence>
<dbReference type="SUPFAM" id="SSF53383">
    <property type="entry name" value="PLP-dependent transferases"/>
    <property type="match status" value="1"/>
</dbReference>
<dbReference type="AlphaFoldDB" id="A0A6J6IDW5"/>
<dbReference type="Gene3D" id="3.40.640.10">
    <property type="entry name" value="Type I PLP-dependent aspartate aminotransferase-like (Major domain)"/>
    <property type="match status" value="1"/>
</dbReference>
<evidence type="ECO:0000313" key="10">
    <source>
        <dbReference type="EMBL" id="CAB4622004.1"/>
    </source>
</evidence>
<dbReference type="Gene3D" id="1.10.260.50">
    <property type="match status" value="1"/>
</dbReference>
<dbReference type="InterPro" id="IPR015424">
    <property type="entry name" value="PyrdxlP-dep_Trfase"/>
</dbReference>
<dbReference type="EC" id="2.8.1.7" evidence="3"/>